<keyword evidence="1" id="KW-0732">Signal</keyword>
<dbReference type="Proteomes" id="UP000249066">
    <property type="component" value="Unassembled WGS sequence"/>
</dbReference>
<evidence type="ECO:0000256" key="1">
    <source>
        <dbReference type="SAM" id="SignalP"/>
    </source>
</evidence>
<dbReference type="InterPro" id="IPR011044">
    <property type="entry name" value="Quino_amine_DH_bsu"/>
</dbReference>
<dbReference type="InterPro" id="IPR007788">
    <property type="entry name" value="QCT"/>
</dbReference>
<sequence>MNLRFLALAALAFAAPIAAALPVQKVDVVNAYPHDRRAFTEGLFFRDGFFYESTGLEGRSEIRQVRIADGRVIRSITLPSRLFGEGIVDWGNELISLTWQTGIGFRWSLPGLAKRGEFRYPGEGWGLTRSPREIVMSDGTPYLRFLDPRTLKVRRRVQVTAEGSPIKNINELEWVRGEIYANIWYTSLIARIDPATGKVKGWIDITPLAEKNMSSSEAVANGIAYDAKRGRLFVTGKNWPMLYEVRLKPAGAP</sequence>
<feature type="signal peptide" evidence="1">
    <location>
        <begin position="1"/>
        <end position="20"/>
    </location>
</feature>
<name>A0A2W5A6P0_9SPHN</name>
<dbReference type="PANTHER" id="PTHR31270:SF1">
    <property type="entry name" value="GLUTAMINYL-PEPTIDE CYCLOTRANSFERASE"/>
    <property type="match status" value="1"/>
</dbReference>
<dbReference type="EMBL" id="QFNN01000030">
    <property type="protein sequence ID" value="PZO90360.1"/>
    <property type="molecule type" value="Genomic_DNA"/>
</dbReference>
<evidence type="ECO:0000313" key="2">
    <source>
        <dbReference type="EMBL" id="PZO90360.1"/>
    </source>
</evidence>
<dbReference type="Pfam" id="PF05096">
    <property type="entry name" value="Glu_cyclase_2"/>
    <property type="match status" value="1"/>
</dbReference>
<organism evidence="2 3">
    <name type="scientific">Sphingomonas sanxanigenens</name>
    <dbReference type="NCBI Taxonomy" id="397260"/>
    <lineage>
        <taxon>Bacteria</taxon>
        <taxon>Pseudomonadati</taxon>
        <taxon>Pseudomonadota</taxon>
        <taxon>Alphaproteobacteria</taxon>
        <taxon>Sphingomonadales</taxon>
        <taxon>Sphingomonadaceae</taxon>
        <taxon>Sphingomonas</taxon>
    </lineage>
</organism>
<proteinExistence type="predicted"/>
<reference evidence="2 3" key="1">
    <citation type="submission" date="2017-08" db="EMBL/GenBank/DDBJ databases">
        <title>Infants hospitalized years apart are colonized by the same room-sourced microbial strains.</title>
        <authorList>
            <person name="Brooks B."/>
            <person name="Olm M.R."/>
            <person name="Firek B.A."/>
            <person name="Baker R."/>
            <person name="Thomas B.C."/>
            <person name="Morowitz M.J."/>
            <person name="Banfield J.F."/>
        </authorList>
    </citation>
    <scope>NUCLEOTIDE SEQUENCE [LARGE SCALE GENOMIC DNA]</scope>
    <source>
        <strain evidence="2">S2_018_000_R2_101</strain>
    </source>
</reference>
<dbReference type="AlphaFoldDB" id="A0A2W5A6P0"/>
<evidence type="ECO:0000313" key="3">
    <source>
        <dbReference type="Proteomes" id="UP000249066"/>
    </source>
</evidence>
<dbReference type="GO" id="GO:0016603">
    <property type="term" value="F:glutaminyl-peptide cyclotransferase activity"/>
    <property type="evidence" value="ECO:0007669"/>
    <property type="project" value="InterPro"/>
</dbReference>
<dbReference type="PANTHER" id="PTHR31270">
    <property type="entry name" value="GLUTAMINYL-PEPTIDE CYCLOTRANSFERASE"/>
    <property type="match status" value="1"/>
</dbReference>
<keyword evidence="2" id="KW-0808">Transferase</keyword>
<feature type="chain" id="PRO_5016176611" evidence="1">
    <location>
        <begin position="21"/>
        <end position="253"/>
    </location>
</feature>
<protein>
    <submittedName>
        <fullName evidence="2">Glutamine cyclotransferase</fullName>
    </submittedName>
</protein>
<gene>
    <name evidence="2" type="ORF">DI623_07160</name>
</gene>
<comment type="caution">
    <text evidence="2">The sequence shown here is derived from an EMBL/GenBank/DDBJ whole genome shotgun (WGS) entry which is preliminary data.</text>
</comment>
<dbReference type="SUPFAM" id="SSF50969">
    <property type="entry name" value="YVTN repeat-like/Quinoprotein amine dehydrogenase"/>
    <property type="match status" value="1"/>
</dbReference>
<accession>A0A2W5A6P0</accession>